<evidence type="ECO:0000256" key="1">
    <source>
        <dbReference type="ARBA" id="ARBA00022485"/>
    </source>
</evidence>
<gene>
    <name evidence="6" type="ORF">SDC9_55843</name>
</gene>
<feature type="domain" description="4Fe-4S ferredoxin-type" evidence="5">
    <location>
        <begin position="35"/>
        <end position="65"/>
    </location>
</feature>
<dbReference type="InterPro" id="IPR017896">
    <property type="entry name" value="4Fe4S_Fe-S-bd"/>
</dbReference>
<dbReference type="AlphaFoldDB" id="A0A644X5G0"/>
<name>A0A644X5G0_9ZZZZ</name>
<dbReference type="PANTHER" id="PTHR43687">
    <property type="entry name" value="ADENYLYLSULFATE REDUCTASE, BETA SUBUNIT"/>
    <property type="match status" value="1"/>
</dbReference>
<evidence type="ECO:0000313" key="6">
    <source>
        <dbReference type="EMBL" id="MPM09523.1"/>
    </source>
</evidence>
<keyword evidence="4" id="KW-0411">Iron-sulfur</keyword>
<keyword evidence="1" id="KW-0004">4Fe-4S</keyword>
<dbReference type="GO" id="GO:0051539">
    <property type="term" value="F:4 iron, 4 sulfur cluster binding"/>
    <property type="evidence" value="ECO:0007669"/>
    <property type="project" value="UniProtKB-KW"/>
</dbReference>
<comment type="caution">
    <text evidence="6">The sequence shown here is derived from an EMBL/GenBank/DDBJ whole genome shotgun (WGS) entry which is preliminary data.</text>
</comment>
<dbReference type="InterPro" id="IPR050572">
    <property type="entry name" value="Fe-S_Ferredoxin"/>
</dbReference>
<keyword evidence="2" id="KW-0479">Metal-binding</keyword>
<protein>
    <recommendedName>
        <fullName evidence="5">4Fe-4S ferredoxin-type domain-containing protein</fullName>
    </recommendedName>
</protein>
<feature type="domain" description="4Fe-4S ferredoxin-type" evidence="5">
    <location>
        <begin position="5"/>
        <end position="34"/>
    </location>
</feature>
<sequence length="73" mass="7874">MSSTWYPIIDSEKCTGCSACFEKCKKGVYAIENEKPVVVYPDGCVTGCHGCEPLCPTAAISYFGDAATMDYCN</sequence>
<proteinExistence type="predicted"/>
<keyword evidence="3" id="KW-0408">Iron</keyword>
<dbReference type="PANTHER" id="PTHR43687:SF1">
    <property type="entry name" value="FERREDOXIN III"/>
    <property type="match status" value="1"/>
</dbReference>
<dbReference type="Gene3D" id="3.30.70.20">
    <property type="match status" value="1"/>
</dbReference>
<dbReference type="EMBL" id="VSSQ01001580">
    <property type="protein sequence ID" value="MPM09523.1"/>
    <property type="molecule type" value="Genomic_DNA"/>
</dbReference>
<dbReference type="SUPFAM" id="SSF54862">
    <property type="entry name" value="4Fe-4S ferredoxins"/>
    <property type="match status" value="1"/>
</dbReference>
<evidence type="ECO:0000256" key="2">
    <source>
        <dbReference type="ARBA" id="ARBA00022723"/>
    </source>
</evidence>
<reference evidence="6" key="1">
    <citation type="submission" date="2019-08" db="EMBL/GenBank/DDBJ databases">
        <authorList>
            <person name="Kucharzyk K."/>
            <person name="Murdoch R.W."/>
            <person name="Higgins S."/>
            <person name="Loffler F."/>
        </authorList>
    </citation>
    <scope>NUCLEOTIDE SEQUENCE</scope>
</reference>
<accession>A0A644X5G0</accession>
<organism evidence="6">
    <name type="scientific">bioreactor metagenome</name>
    <dbReference type="NCBI Taxonomy" id="1076179"/>
    <lineage>
        <taxon>unclassified sequences</taxon>
        <taxon>metagenomes</taxon>
        <taxon>ecological metagenomes</taxon>
    </lineage>
</organism>
<evidence type="ECO:0000256" key="4">
    <source>
        <dbReference type="ARBA" id="ARBA00023014"/>
    </source>
</evidence>
<dbReference type="GO" id="GO:0046872">
    <property type="term" value="F:metal ion binding"/>
    <property type="evidence" value="ECO:0007669"/>
    <property type="project" value="UniProtKB-KW"/>
</dbReference>
<dbReference type="Pfam" id="PF13187">
    <property type="entry name" value="Fer4_9"/>
    <property type="match status" value="1"/>
</dbReference>
<evidence type="ECO:0000256" key="3">
    <source>
        <dbReference type="ARBA" id="ARBA00023004"/>
    </source>
</evidence>
<evidence type="ECO:0000259" key="5">
    <source>
        <dbReference type="PROSITE" id="PS51379"/>
    </source>
</evidence>
<dbReference type="PROSITE" id="PS51379">
    <property type="entry name" value="4FE4S_FER_2"/>
    <property type="match status" value="2"/>
</dbReference>